<dbReference type="EMBL" id="AUZY01002658">
    <property type="protein sequence ID" value="EQD71836.1"/>
    <property type="molecule type" value="Genomic_DNA"/>
</dbReference>
<evidence type="ECO:0000313" key="9">
    <source>
        <dbReference type="EMBL" id="EQD71836.1"/>
    </source>
</evidence>
<name>T1BFU6_9ZZZZ</name>
<keyword evidence="3" id="KW-0444">Lipid biosynthesis</keyword>
<dbReference type="FunFam" id="1.10.8.400:FF:000001">
    <property type="entry name" value="Enoyl-[acyl-carrier-protein] reductase [NADH]"/>
    <property type="match status" value="1"/>
</dbReference>
<dbReference type="PRINTS" id="PR00081">
    <property type="entry name" value="GDHRDH"/>
</dbReference>
<keyword evidence="6" id="KW-0520">NAD</keyword>
<evidence type="ECO:0000256" key="1">
    <source>
        <dbReference type="ARBA" id="ARBA00005194"/>
    </source>
</evidence>
<dbReference type="GO" id="GO:0004318">
    <property type="term" value="F:enoyl-[acyl-carrier-protein] reductase (NADH) activity"/>
    <property type="evidence" value="ECO:0007669"/>
    <property type="project" value="InterPro"/>
</dbReference>
<evidence type="ECO:0000256" key="5">
    <source>
        <dbReference type="ARBA" id="ARBA00023002"/>
    </source>
</evidence>
<comment type="caution">
    <text evidence="9">The sequence shown here is derived from an EMBL/GenBank/DDBJ whole genome shotgun (WGS) entry which is preliminary data.</text>
</comment>
<evidence type="ECO:0000256" key="6">
    <source>
        <dbReference type="ARBA" id="ARBA00023027"/>
    </source>
</evidence>
<evidence type="ECO:0000256" key="2">
    <source>
        <dbReference type="ARBA" id="ARBA00009233"/>
    </source>
</evidence>
<dbReference type="InterPro" id="IPR014358">
    <property type="entry name" value="Enoyl-ACP_Rdtase_NADH"/>
</dbReference>
<comment type="similarity">
    <text evidence="2">Belongs to the short-chain dehydrogenases/reductases (SDR) family. FabI subfamily.</text>
</comment>
<keyword evidence="7" id="KW-0443">Lipid metabolism</keyword>
<evidence type="ECO:0000256" key="3">
    <source>
        <dbReference type="ARBA" id="ARBA00022516"/>
    </source>
</evidence>
<dbReference type="FunFam" id="3.40.50.720:FF:000054">
    <property type="entry name" value="Enoyl-[acyl-carrier-protein] reductase [NADH]"/>
    <property type="match status" value="1"/>
</dbReference>
<dbReference type="InterPro" id="IPR036291">
    <property type="entry name" value="NAD(P)-bd_dom_sf"/>
</dbReference>
<keyword evidence="8" id="KW-0275">Fatty acid biosynthesis</keyword>
<dbReference type="Gene3D" id="1.10.8.400">
    <property type="entry name" value="Enoyl acyl carrier protein reductase"/>
    <property type="match status" value="1"/>
</dbReference>
<protein>
    <submittedName>
        <fullName evidence="9">Short-chain dehydrogenase/reductase SDR</fullName>
    </submittedName>
</protein>
<evidence type="ECO:0000256" key="8">
    <source>
        <dbReference type="ARBA" id="ARBA00023160"/>
    </source>
</evidence>
<dbReference type="AlphaFoldDB" id="T1BFU6"/>
<dbReference type="SUPFAM" id="SSF51735">
    <property type="entry name" value="NAD(P)-binding Rossmann-fold domains"/>
    <property type="match status" value="1"/>
</dbReference>
<evidence type="ECO:0000256" key="7">
    <source>
        <dbReference type="ARBA" id="ARBA00023098"/>
    </source>
</evidence>
<dbReference type="GO" id="GO:0006633">
    <property type="term" value="P:fatty acid biosynthetic process"/>
    <property type="evidence" value="ECO:0007669"/>
    <property type="project" value="UniProtKB-KW"/>
</dbReference>
<keyword evidence="5" id="KW-0560">Oxidoreductase</keyword>
<proteinExistence type="inferred from homology"/>
<reference evidence="9" key="2">
    <citation type="journal article" date="2014" name="ISME J.">
        <title>Microbial stratification in low pH oxic and suboxic macroscopic growths along an acid mine drainage.</title>
        <authorList>
            <person name="Mendez-Garcia C."/>
            <person name="Mesa V."/>
            <person name="Sprenger R.R."/>
            <person name="Richter M."/>
            <person name="Diez M.S."/>
            <person name="Solano J."/>
            <person name="Bargiela R."/>
            <person name="Golyshina O.V."/>
            <person name="Manteca A."/>
            <person name="Ramos J.L."/>
            <person name="Gallego J.R."/>
            <person name="Llorente I."/>
            <person name="Martins Dos Santos V.A."/>
            <person name="Jensen O.N."/>
            <person name="Pelaez A.I."/>
            <person name="Sanchez J."/>
            <person name="Ferrer M."/>
        </authorList>
    </citation>
    <scope>NUCLEOTIDE SEQUENCE</scope>
</reference>
<comment type="pathway">
    <text evidence="1">Lipid metabolism; fatty acid biosynthesis.</text>
</comment>
<dbReference type="PANTHER" id="PTHR43159">
    <property type="entry name" value="ENOYL-[ACYL-CARRIER-PROTEIN] REDUCTASE"/>
    <property type="match status" value="1"/>
</dbReference>
<dbReference type="PIRSF" id="PIRSF000094">
    <property type="entry name" value="Enoyl-ACP_rdct"/>
    <property type="match status" value="1"/>
</dbReference>
<gene>
    <name evidence="9" type="ORF">B1B_04249</name>
</gene>
<dbReference type="CDD" id="cd05372">
    <property type="entry name" value="ENR_SDR"/>
    <property type="match status" value="1"/>
</dbReference>
<evidence type="ECO:0000256" key="4">
    <source>
        <dbReference type="ARBA" id="ARBA00022832"/>
    </source>
</evidence>
<organism evidence="9">
    <name type="scientific">mine drainage metagenome</name>
    <dbReference type="NCBI Taxonomy" id="410659"/>
    <lineage>
        <taxon>unclassified sequences</taxon>
        <taxon>metagenomes</taxon>
        <taxon>ecological metagenomes</taxon>
    </lineage>
</organism>
<sequence length="266" mass="28592">MTGVGFLEGKRCLIAGVASERSLAWGIAQAMHRQGAELAFSYQGERFAERMRELAARLGSTHVFPCDVSSDSEIDGLFRDLGRSWNGLDVIVHSVAFAPREALEGRYLDSVERESFRIAHDISSYSFVALAKRGRSLMTGRQGALLTLSYLGAVQAIPNYNVMGPAKASLEANVRFMAFDLGADGHRVNALSPGPVKTLAASGVSGFRKMLSEVQARAALKRNVRIEEVGNAAAFLCSDLASGITGEILYVDCGYHIVGMPPFGEG</sequence>
<keyword evidence="4" id="KW-0276">Fatty acid metabolism</keyword>
<accession>T1BFU6</accession>
<dbReference type="PANTHER" id="PTHR43159:SF2">
    <property type="entry name" value="ENOYL-[ACYL-CARRIER-PROTEIN] REDUCTASE [NADH], CHLOROPLASTIC"/>
    <property type="match status" value="1"/>
</dbReference>
<reference evidence="9" key="1">
    <citation type="submission" date="2013-08" db="EMBL/GenBank/DDBJ databases">
        <authorList>
            <person name="Mendez C."/>
            <person name="Richter M."/>
            <person name="Ferrer M."/>
            <person name="Sanchez J."/>
        </authorList>
    </citation>
    <scope>NUCLEOTIDE SEQUENCE</scope>
</reference>
<dbReference type="Pfam" id="PF13561">
    <property type="entry name" value="adh_short_C2"/>
    <property type="match status" value="1"/>
</dbReference>
<dbReference type="Gene3D" id="3.40.50.720">
    <property type="entry name" value="NAD(P)-binding Rossmann-like Domain"/>
    <property type="match status" value="1"/>
</dbReference>
<dbReference type="InterPro" id="IPR002347">
    <property type="entry name" value="SDR_fam"/>
</dbReference>